<dbReference type="FunFam" id="3.40.50.300:FF:000076">
    <property type="entry name" value="Replicative DNA helicase"/>
    <property type="match status" value="1"/>
</dbReference>
<dbReference type="NCBIfam" id="NF004384">
    <property type="entry name" value="PRK05748.1"/>
    <property type="match status" value="1"/>
</dbReference>
<organism evidence="15 16">
    <name type="scientific">Thermodesulfovibrio aggregans</name>
    <dbReference type="NCBI Taxonomy" id="86166"/>
    <lineage>
        <taxon>Bacteria</taxon>
        <taxon>Pseudomonadati</taxon>
        <taxon>Nitrospirota</taxon>
        <taxon>Thermodesulfovibrionia</taxon>
        <taxon>Thermodesulfovibrionales</taxon>
        <taxon>Thermodesulfovibrionaceae</taxon>
        <taxon>Thermodesulfovibrio</taxon>
    </lineage>
</organism>
<keyword evidence="8 13" id="KW-0238">DNA-binding</keyword>
<dbReference type="EC" id="5.6.2.3" evidence="12 13"/>
<keyword evidence="9" id="KW-0413">Isomerase</keyword>
<comment type="similarity">
    <text evidence="1 13">Belongs to the helicase family. DnaB subfamily.</text>
</comment>
<dbReference type="FunFam" id="1.10.860.10:FF:000001">
    <property type="entry name" value="Replicative DNA helicase"/>
    <property type="match status" value="1"/>
</dbReference>
<dbReference type="InterPro" id="IPR007693">
    <property type="entry name" value="DNA_helicase_DnaB-like_N"/>
</dbReference>
<evidence type="ECO:0000256" key="6">
    <source>
        <dbReference type="ARBA" id="ARBA00022806"/>
    </source>
</evidence>
<name>A0A2J6WQT4_9BACT</name>
<dbReference type="Proteomes" id="UP000242288">
    <property type="component" value="Unassembled WGS sequence"/>
</dbReference>
<sequence>MAYLKEIDATALRLPPQSLEAEQAVLGAIILEGESITKVIEILSPEDFYSERHRKIYQAMLELFDKNEPIDLITLTEHLKDKGELEEAGGVGYLGNLTTVVPTAANIKYHARVVRQKALLRALIRACTEIVTKVYEEPEDAEEMIDYAERLIFEISEKRTNTSFYHMKDVVKHTFKIIESMYEKKAVITGIPSGFKDLDELTSGFQPGDLIIIGGRPGMGKTAFSLNIAQHVGVELGQPVAFFSLEMSKEQIAMRLLSSIAMVNSTSLRKGFISKKDWERITDAAVRLSEAPIYIDDSSQMSVLEIRAKARRLKMEKGSLGLVIIDYLQLMRSRNSYDVREQEIADISRSLKAMAKELKVPVIALSQLNRSVEKTSDRRPTLANLRESGAIEQDADVIIFLYRDEVYNRKNTANKGKAEIIVAKQRNGPTDTVYLTFLDDYTRFLDYTDMYTGTEIQEEV</sequence>
<dbReference type="PROSITE" id="PS51199">
    <property type="entry name" value="SF4_HELICASE"/>
    <property type="match status" value="1"/>
</dbReference>
<protein>
    <recommendedName>
        <fullName evidence="12 13">Replicative DNA helicase</fullName>
        <ecNumber evidence="12 13">5.6.2.3</ecNumber>
    </recommendedName>
</protein>
<keyword evidence="4 13" id="KW-0547">Nucleotide-binding</keyword>
<keyword evidence="7 13" id="KW-0067">ATP-binding</keyword>
<evidence type="ECO:0000256" key="7">
    <source>
        <dbReference type="ARBA" id="ARBA00022840"/>
    </source>
</evidence>
<dbReference type="Pfam" id="PF00772">
    <property type="entry name" value="DnaB"/>
    <property type="match status" value="1"/>
</dbReference>
<dbReference type="InterPro" id="IPR007694">
    <property type="entry name" value="DNA_helicase_DnaB-like_C"/>
</dbReference>
<dbReference type="EMBL" id="PNIO01000004">
    <property type="protein sequence ID" value="PMP72756.1"/>
    <property type="molecule type" value="Genomic_DNA"/>
</dbReference>
<keyword evidence="6 13" id="KW-0347">Helicase</keyword>
<evidence type="ECO:0000256" key="9">
    <source>
        <dbReference type="ARBA" id="ARBA00023235"/>
    </source>
</evidence>
<reference evidence="15 16" key="1">
    <citation type="submission" date="2018-01" db="EMBL/GenBank/DDBJ databases">
        <title>Metagenomic assembled genomes from two thermal pools in the Uzon Caldera, Kamchatka, Russia.</title>
        <authorList>
            <person name="Wilkins L."/>
            <person name="Ettinger C."/>
        </authorList>
    </citation>
    <scope>NUCLEOTIDE SEQUENCE [LARGE SCALE GENOMIC DNA]</scope>
    <source>
        <strain evidence="15">ZAV-04</strain>
    </source>
</reference>
<dbReference type="GO" id="GO:0006269">
    <property type="term" value="P:DNA replication, synthesis of primer"/>
    <property type="evidence" value="ECO:0007669"/>
    <property type="project" value="UniProtKB-UniRule"/>
</dbReference>
<dbReference type="GO" id="GO:1990077">
    <property type="term" value="C:primosome complex"/>
    <property type="evidence" value="ECO:0007669"/>
    <property type="project" value="UniProtKB-UniRule"/>
</dbReference>
<evidence type="ECO:0000259" key="14">
    <source>
        <dbReference type="PROSITE" id="PS51199"/>
    </source>
</evidence>
<dbReference type="GO" id="GO:0043139">
    <property type="term" value="F:5'-3' DNA helicase activity"/>
    <property type="evidence" value="ECO:0007669"/>
    <property type="project" value="UniProtKB-EC"/>
</dbReference>
<evidence type="ECO:0000256" key="4">
    <source>
        <dbReference type="ARBA" id="ARBA00022741"/>
    </source>
</evidence>
<dbReference type="GO" id="GO:0003677">
    <property type="term" value="F:DNA binding"/>
    <property type="evidence" value="ECO:0007669"/>
    <property type="project" value="UniProtKB-UniRule"/>
</dbReference>
<dbReference type="SUPFAM" id="SSF48024">
    <property type="entry name" value="N-terminal domain of DnaB helicase"/>
    <property type="match status" value="1"/>
</dbReference>
<dbReference type="PANTHER" id="PTHR30153">
    <property type="entry name" value="REPLICATIVE DNA HELICASE DNAB"/>
    <property type="match status" value="1"/>
</dbReference>
<evidence type="ECO:0000256" key="12">
    <source>
        <dbReference type="NCBIfam" id="TIGR00665"/>
    </source>
</evidence>
<evidence type="ECO:0000256" key="3">
    <source>
        <dbReference type="ARBA" id="ARBA00022705"/>
    </source>
</evidence>
<dbReference type="GO" id="GO:0016887">
    <property type="term" value="F:ATP hydrolysis activity"/>
    <property type="evidence" value="ECO:0007669"/>
    <property type="project" value="RHEA"/>
</dbReference>
<dbReference type="GO" id="GO:0042802">
    <property type="term" value="F:identical protein binding"/>
    <property type="evidence" value="ECO:0007669"/>
    <property type="project" value="UniProtKB-ARBA"/>
</dbReference>
<dbReference type="Gene3D" id="1.10.860.10">
    <property type="entry name" value="DNAb Helicase, Chain A"/>
    <property type="match status" value="1"/>
</dbReference>
<accession>A0A2J6WQT4</accession>
<keyword evidence="2 13" id="KW-0639">Primosome</keyword>
<dbReference type="GO" id="GO:0005829">
    <property type="term" value="C:cytosol"/>
    <property type="evidence" value="ECO:0007669"/>
    <property type="project" value="TreeGrafter"/>
</dbReference>
<dbReference type="GO" id="GO:0005524">
    <property type="term" value="F:ATP binding"/>
    <property type="evidence" value="ECO:0007669"/>
    <property type="project" value="UniProtKB-UniRule"/>
</dbReference>
<dbReference type="PANTHER" id="PTHR30153:SF2">
    <property type="entry name" value="REPLICATIVE DNA HELICASE"/>
    <property type="match status" value="1"/>
</dbReference>
<evidence type="ECO:0000313" key="15">
    <source>
        <dbReference type="EMBL" id="PMP72756.1"/>
    </source>
</evidence>
<feature type="domain" description="SF4 helicase" evidence="14">
    <location>
        <begin position="184"/>
        <end position="451"/>
    </location>
</feature>
<evidence type="ECO:0000313" key="16">
    <source>
        <dbReference type="Proteomes" id="UP000242288"/>
    </source>
</evidence>
<proteinExistence type="inferred from homology"/>
<evidence type="ECO:0000256" key="2">
    <source>
        <dbReference type="ARBA" id="ARBA00022515"/>
    </source>
</evidence>
<dbReference type="NCBIfam" id="TIGR00665">
    <property type="entry name" value="DnaB"/>
    <property type="match status" value="1"/>
</dbReference>
<evidence type="ECO:0000256" key="11">
    <source>
        <dbReference type="ARBA" id="ARBA00048954"/>
    </source>
</evidence>
<keyword evidence="5 13" id="KW-0378">Hydrolase</keyword>
<evidence type="ECO:0000256" key="8">
    <source>
        <dbReference type="ARBA" id="ARBA00023125"/>
    </source>
</evidence>
<dbReference type="Pfam" id="PF03796">
    <property type="entry name" value="DnaB_C"/>
    <property type="match status" value="1"/>
</dbReference>
<evidence type="ECO:0000256" key="10">
    <source>
        <dbReference type="ARBA" id="ARBA00044932"/>
    </source>
</evidence>
<dbReference type="AlphaFoldDB" id="A0A2J6WQT4"/>
<dbReference type="PRINTS" id="PR01874">
    <property type="entry name" value="DNAREPAIRADA"/>
</dbReference>
<comment type="function">
    <text evidence="10 13">The main replicative DNA helicase, it participates in initiation and elongation during chromosome replication. Travels ahead of the DNA replisome, separating dsDNA into templates for DNA synthesis. A processive ATP-dependent 5'-3' DNA helicase it has DNA-dependent ATPase activity.</text>
</comment>
<evidence type="ECO:0000256" key="13">
    <source>
        <dbReference type="RuleBase" id="RU362085"/>
    </source>
</evidence>
<comment type="caution">
    <text evidence="15">The sequence shown here is derived from an EMBL/GenBank/DDBJ whole genome shotgun (WGS) entry which is preliminary data.</text>
</comment>
<dbReference type="SUPFAM" id="SSF52540">
    <property type="entry name" value="P-loop containing nucleoside triphosphate hydrolases"/>
    <property type="match status" value="1"/>
</dbReference>
<dbReference type="Gene3D" id="3.40.50.300">
    <property type="entry name" value="P-loop containing nucleotide triphosphate hydrolases"/>
    <property type="match status" value="1"/>
</dbReference>
<dbReference type="InterPro" id="IPR027417">
    <property type="entry name" value="P-loop_NTPase"/>
</dbReference>
<dbReference type="CDD" id="cd00984">
    <property type="entry name" value="DnaB_C"/>
    <property type="match status" value="1"/>
</dbReference>
<evidence type="ECO:0000256" key="1">
    <source>
        <dbReference type="ARBA" id="ARBA00008428"/>
    </source>
</evidence>
<dbReference type="SMART" id="SM00382">
    <property type="entry name" value="AAA"/>
    <property type="match status" value="1"/>
</dbReference>
<keyword evidence="3 13" id="KW-0235">DNA replication</keyword>
<evidence type="ECO:0000256" key="5">
    <source>
        <dbReference type="ARBA" id="ARBA00022801"/>
    </source>
</evidence>
<gene>
    <name evidence="15" type="ORF">C0186_00350</name>
</gene>
<dbReference type="InterPro" id="IPR036185">
    <property type="entry name" value="DNA_heli_DnaB-like_N_sf"/>
</dbReference>
<dbReference type="InterPro" id="IPR016136">
    <property type="entry name" value="DNA_helicase_N/primase_C"/>
</dbReference>
<dbReference type="InterPro" id="IPR003593">
    <property type="entry name" value="AAA+_ATPase"/>
</dbReference>
<dbReference type="InterPro" id="IPR007692">
    <property type="entry name" value="DNA_helicase_DnaB"/>
</dbReference>
<comment type="catalytic activity">
    <reaction evidence="11 13">
        <text>ATP + H2O = ADP + phosphate + H(+)</text>
        <dbReference type="Rhea" id="RHEA:13065"/>
        <dbReference type="ChEBI" id="CHEBI:15377"/>
        <dbReference type="ChEBI" id="CHEBI:15378"/>
        <dbReference type="ChEBI" id="CHEBI:30616"/>
        <dbReference type="ChEBI" id="CHEBI:43474"/>
        <dbReference type="ChEBI" id="CHEBI:456216"/>
        <dbReference type="EC" id="5.6.2.3"/>
    </reaction>
</comment>